<feature type="region of interest" description="Disordered" evidence="1">
    <location>
        <begin position="292"/>
        <end position="377"/>
    </location>
</feature>
<evidence type="ECO:0000313" key="3">
    <source>
        <dbReference type="Proteomes" id="UP001271007"/>
    </source>
</evidence>
<dbReference type="EMBL" id="JAWDJX010000055">
    <property type="protein sequence ID" value="KAK3047893.1"/>
    <property type="molecule type" value="Genomic_DNA"/>
</dbReference>
<sequence>MSNNPFLDPSESAVKSQGKPSVPDDIFKDLSLLDQPAKMDAPPSRGPPTRSGAPDGTTRLLGPNDRPAPRGPPRPPGSPSKRGPEHRRRASESSVTKERMDRRERDGADKTPRTESEERRRREKRKEREERYKREGRDKNGRRVKPTRNLDLIDKLDVTGIYGQGCEFEHDAVSDSMLIILAVFHHDGPFDACNPHRNARKDRRAPLQAFPEGSANMALGGSGPLNSRLDLDKFHGRGEEGFADYGQTRKAAPAPTYVNPTDKVEQVHGDPSYGLGTSTFLEGAPATRKALERRESEDQGMYADDNTMGGGLTRKKSLAQRIRGMSASQRRGPGGEIRSPDARYNALDGASDGRRIAQSAGGPSRAQYTNENEVNPFDSEYNSAFEKKGTQIRIAEQEKPSANIGRARAPSSPKPYGLTRSITADSAVRSGTDEEKPSGGFLNRMKSLKGPRRARPERKESTAG</sequence>
<keyword evidence="3" id="KW-1185">Reference proteome</keyword>
<feature type="region of interest" description="Disordered" evidence="1">
    <location>
        <begin position="1"/>
        <end position="146"/>
    </location>
</feature>
<feature type="compositionally biased region" description="Basic and acidic residues" evidence="1">
    <location>
        <begin position="95"/>
        <end position="141"/>
    </location>
</feature>
<dbReference type="PANTHER" id="PTHR28307:SF2">
    <property type="entry name" value="PROTEIN PAL1"/>
    <property type="match status" value="1"/>
</dbReference>
<dbReference type="Pfam" id="PF08316">
    <property type="entry name" value="Pal1"/>
    <property type="match status" value="1"/>
</dbReference>
<gene>
    <name evidence="2" type="ORF">LTR09_010718</name>
</gene>
<dbReference type="PANTHER" id="PTHR28307">
    <property type="entry name" value="PROTEIN PAL1"/>
    <property type="match status" value="1"/>
</dbReference>
<evidence type="ECO:0000313" key="2">
    <source>
        <dbReference type="EMBL" id="KAK3047893.1"/>
    </source>
</evidence>
<reference evidence="2" key="1">
    <citation type="submission" date="2023-04" db="EMBL/GenBank/DDBJ databases">
        <title>Black Yeasts Isolated from many extreme environments.</title>
        <authorList>
            <person name="Coleine C."/>
            <person name="Stajich J.E."/>
            <person name="Selbmann L."/>
        </authorList>
    </citation>
    <scope>NUCLEOTIDE SEQUENCE</scope>
    <source>
        <strain evidence="2">CCFEE 5312</strain>
    </source>
</reference>
<proteinExistence type="predicted"/>
<feature type="region of interest" description="Disordered" evidence="1">
    <location>
        <begin position="396"/>
        <end position="464"/>
    </location>
</feature>
<protein>
    <submittedName>
        <fullName evidence="2">Uncharacterized protein</fullName>
    </submittedName>
</protein>
<dbReference type="GO" id="GO:0005737">
    <property type="term" value="C:cytoplasm"/>
    <property type="evidence" value="ECO:0007669"/>
    <property type="project" value="TreeGrafter"/>
</dbReference>
<evidence type="ECO:0000256" key="1">
    <source>
        <dbReference type="SAM" id="MobiDB-lite"/>
    </source>
</evidence>
<organism evidence="2 3">
    <name type="scientific">Extremus antarcticus</name>
    <dbReference type="NCBI Taxonomy" id="702011"/>
    <lineage>
        <taxon>Eukaryota</taxon>
        <taxon>Fungi</taxon>
        <taxon>Dikarya</taxon>
        <taxon>Ascomycota</taxon>
        <taxon>Pezizomycotina</taxon>
        <taxon>Dothideomycetes</taxon>
        <taxon>Dothideomycetidae</taxon>
        <taxon>Mycosphaerellales</taxon>
        <taxon>Extremaceae</taxon>
        <taxon>Extremus</taxon>
    </lineage>
</organism>
<dbReference type="InterPro" id="IPR013226">
    <property type="entry name" value="Pal1"/>
</dbReference>
<feature type="compositionally biased region" description="Basic residues" evidence="1">
    <location>
        <begin position="446"/>
        <end position="456"/>
    </location>
</feature>
<comment type="caution">
    <text evidence="2">The sequence shown here is derived from an EMBL/GenBank/DDBJ whole genome shotgun (WGS) entry which is preliminary data.</text>
</comment>
<feature type="compositionally biased region" description="Pro residues" evidence="1">
    <location>
        <begin position="69"/>
        <end position="78"/>
    </location>
</feature>
<dbReference type="AlphaFoldDB" id="A0AAJ0G8D8"/>
<accession>A0AAJ0G8D8</accession>
<dbReference type="Proteomes" id="UP001271007">
    <property type="component" value="Unassembled WGS sequence"/>
</dbReference>
<name>A0AAJ0G8D8_9PEZI</name>